<proteinExistence type="predicted"/>
<gene>
    <name evidence="2" type="ORF">GCM10009554_62250</name>
</gene>
<dbReference type="RefSeq" id="WP_343978259.1">
    <property type="nucleotide sequence ID" value="NZ_BAAAHK010000017.1"/>
</dbReference>
<organism evidence="2 3">
    <name type="scientific">Kribbella koreensis</name>
    <dbReference type="NCBI Taxonomy" id="57909"/>
    <lineage>
        <taxon>Bacteria</taxon>
        <taxon>Bacillati</taxon>
        <taxon>Actinomycetota</taxon>
        <taxon>Actinomycetes</taxon>
        <taxon>Propionibacteriales</taxon>
        <taxon>Kribbellaceae</taxon>
        <taxon>Kribbella</taxon>
    </lineage>
</organism>
<keyword evidence="3" id="KW-1185">Reference proteome</keyword>
<accession>A0ABP4BX15</accession>
<feature type="region of interest" description="Disordered" evidence="1">
    <location>
        <begin position="577"/>
        <end position="608"/>
    </location>
</feature>
<evidence type="ECO:0000256" key="1">
    <source>
        <dbReference type="SAM" id="MobiDB-lite"/>
    </source>
</evidence>
<dbReference type="Pfam" id="PF18144">
    <property type="entry name" value="SMODS"/>
    <property type="match status" value="1"/>
</dbReference>
<evidence type="ECO:0000313" key="3">
    <source>
        <dbReference type="Proteomes" id="UP001500542"/>
    </source>
</evidence>
<evidence type="ECO:0000313" key="2">
    <source>
        <dbReference type="EMBL" id="GAA0955146.1"/>
    </source>
</evidence>
<name>A0ABP4BX15_9ACTN</name>
<evidence type="ECO:0008006" key="4">
    <source>
        <dbReference type="Google" id="ProtNLM"/>
    </source>
</evidence>
<dbReference type="Proteomes" id="UP001500542">
    <property type="component" value="Unassembled WGS sequence"/>
</dbReference>
<reference evidence="3" key="1">
    <citation type="journal article" date="2019" name="Int. J. Syst. Evol. Microbiol.">
        <title>The Global Catalogue of Microorganisms (GCM) 10K type strain sequencing project: providing services to taxonomists for standard genome sequencing and annotation.</title>
        <authorList>
            <consortium name="The Broad Institute Genomics Platform"/>
            <consortium name="The Broad Institute Genome Sequencing Center for Infectious Disease"/>
            <person name="Wu L."/>
            <person name="Ma J."/>
        </authorList>
    </citation>
    <scope>NUCLEOTIDE SEQUENCE [LARGE SCALE GENOMIC DNA]</scope>
    <source>
        <strain evidence="3">JCM 10977</strain>
    </source>
</reference>
<sequence>MYPVDPANGYQVRARDLEFLGYSREQLEWWHGRTAPNGLTPLQFREFRSSLLDALRTDGVPVESVEVYLKGSSVSFFANKRKALPTPAELADQPVARARLEQWLGDDADRPRSRLFDAMHRLGLEPPSDVDLVISSDEMVRRARERYEADPAHGPDDYLHPKYRFVHKSLMNEAFPSMADWTDRWQAMLGREVTPAVFGLRDEQLEPPDIDQAVRWKIVGPEALNTVGSGPMREAGYEDRLRITPPELPVPGENPRLRGNQQRGIDRALLRFLDSEVSLSADAYRVLGERVADVHRAFVEDSRFGENENRLLGQGSCFYGTAIQPVAERGLDVDVLLELPYRADWNPQRYLVEAERALNESRTCAGSAQRQSRNVRIDFPGEVHVDVVPMVQLPSGERAIVNFDEDAFQPVDPVGIAEWIDQQDSRAGGSLRPAVRLLKYANAVDGELPLAPIALTIQLGEQIKRSGLAQAGLTEDLRQLTEGLCEATADPSRKPRIDDPSRPDVNFDHRWKPADYQRFRVGIREYNERLANALRTDPEGTRADVWVPVFGKDFAKYLNKPAVDSELQLSAARAFGGSAPAARAVDPGAQPARWRSAGAPGAGERGRE</sequence>
<dbReference type="EMBL" id="BAAAHK010000017">
    <property type="protein sequence ID" value="GAA0955146.1"/>
    <property type="molecule type" value="Genomic_DNA"/>
</dbReference>
<protein>
    <recommendedName>
        <fullName evidence="4">Nucleotidyltransferase AbiEii toxin of type IV toxin-antitoxin system</fullName>
    </recommendedName>
</protein>
<comment type="caution">
    <text evidence="2">The sequence shown here is derived from an EMBL/GenBank/DDBJ whole genome shotgun (WGS) entry which is preliminary data.</text>
</comment>